<organism evidence="1">
    <name type="scientific">Nothobranchius kuhntae</name>
    <name type="common">Beira killifish</name>
    <dbReference type="NCBI Taxonomy" id="321403"/>
    <lineage>
        <taxon>Eukaryota</taxon>
        <taxon>Metazoa</taxon>
        <taxon>Chordata</taxon>
        <taxon>Craniata</taxon>
        <taxon>Vertebrata</taxon>
        <taxon>Euteleostomi</taxon>
        <taxon>Actinopterygii</taxon>
        <taxon>Neopterygii</taxon>
        <taxon>Teleostei</taxon>
        <taxon>Neoteleostei</taxon>
        <taxon>Acanthomorphata</taxon>
        <taxon>Ovalentaria</taxon>
        <taxon>Atherinomorphae</taxon>
        <taxon>Cyprinodontiformes</taxon>
        <taxon>Nothobranchiidae</taxon>
        <taxon>Nothobranchius</taxon>
    </lineage>
</organism>
<reference evidence="1" key="2">
    <citation type="submission" date="2016-06" db="EMBL/GenBank/DDBJ databases">
        <title>The genome of a short-lived fish provides insights into sex chromosome evolution and the genetic control of aging.</title>
        <authorList>
            <person name="Reichwald K."/>
            <person name="Felder M."/>
            <person name="Petzold A."/>
            <person name="Koch P."/>
            <person name="Groth M."/>
            <person name="Platzer M."/>
        </authorList>
    </citation>
    <scope>NUCLEOTIDE SEQUENCE</scope>
    <source>
        <tissue evidence="1">Brain</tissue>
    </source>
</reference>
<name>A0A1A8KLE0_NOTKU</name>
<gene>
    <name evidence="1" type="primary">Nfu_g_1_009954</name>
</gene>
<feature type="non-terminal residue" evidence="1">
    <location>
        <position position="1"/>
    </location>
</feature>
<dbReference type="AlphaFoldDB" id="A0A1A8KLE0"/>
<reference evidence="1" key="1">
    <citation type="submission" date="2016-05" db="EMBL/GenBank/DDBJ databases">
        <authorList>
            <person name="Lavstsen T."/>
            <person name="Jespersen J.S."/>
        </authorList>
    </citation>
    <scope>NUCLEOTIDE SEQUENCE</scope>
    <source>
        <tissue evidence="1">Brain</tissue>
    </source>
</reference>
<dbReference type="EMBL" id="HAEE01012434">
    <property type="protein sequence ID" value="SBR32484.1"/>
    <property type="molecule type" value="Transcribed_RNA"/>
</dbReference>
<accession>A0A1A8KLE0</accession>
<sequence length="62" mass="7205">VIQRLVTLEVQKGLNLCNAYGRCDWLHMLLRESPVRQTTLVVRGPKAQSKTFQLYARLLCFQ</sequence>
<evidence type="ECO:0000313" key="1">
    <source>
        <dbReference type="EMBL" id="SBR32484.1"/>
    </source>
</evidence>
<protein>
    <submittedName>
        <fullName evidence="1">Uncharacterized protein</fullName>
    </submittedName>
</protein>
<proteinExistence type="predicted"/>